<name>A0A1E4TXP9_PACTA</name>
<feature type="transmembrane region" description="Helical" evidence="6">
    <location>
        <begin position="58"/>
        <end position="75"/>
    </location>
</feature>
<evidence type="ECO:0000313" key="8">
    <source>
        <dbReference type="Proteomes" id="UP000094236"/>
    </source>
</evidence>
<keyword evidence="8" id="KW-1185">Reference proteome</keyword>
<dbReference type="PANTHER" id="PTHR45649">
    <property type="entry name" value="AMINO-ACID PERMEASE BAT1"/>
    <property type="match status" value="1"/>
</dbReference>
<accession>A0A1E4TXP9</accession>
<proteinExistence type="predicted"/>
<comment type="subcellular location">
    <subcellularLocation>
        <location evidence="1">Membrane</location>
        <topology evidence="1">Multi-pass membrane protein</topology>
    </subcellularLocation>
</comment>
<feature type="transmembrane region" description="Helical" evidence="6">
    <location>
        <begin position="424"/>
        <end position="448"/>
    </location>
</feature>
<dbReference type="Gene3D" id="1.20.1740.10">
    <property type="entry name" value="Amino acid/polyamine transporter I"/>
    <property type="match status" value="1"/>
</dbReference>
<feature type="transmembrane region" description="Helical" evidence="6">
    <location>
        <begin position="389"/>
        <end position="412"/>
    </location>
</feature>
<feature type="transmembrane region" description="Helical" evidence="6">
    <location>
        <begin position="302"/>
        <end position="326"/>
    </location>
</feature>
<dbReference type="Proteomes" id="UP000094236">
    <property type="component" value="Unassembled WGS sequence"/>
</dbReference>
<feature type="transmembrane region" description="Helical" evidence="6">
    <location>
        <begin position="224"/>
        <end position="241"/>
    </location>
</feature>
<dbReference type="PANTHER" id="PTHR45649:SF29">
    <property type="entry name" value="AMINO ACID TRANSPORTER (EUROFUNG)"/>
    <property type="match status" value="1"/>
</dbReference>
<dbReference type="OrthoDB" id="4476201at2759"/>
<feature type="transmembrane region" description="Helical" evidence="6">
    <location>
        <begin position="173"/>
        <end position="193"/>
    </location>
</feature>
<dbReference type="GO" id="GO:0016020">
    <property type="term" value="C:membrane"/>
    <property type="evidence" value="ECO:0007669"/>
    <property type="project" value="UniProtKB-SubCell"/>
</dbReference>
<dbReference type="GO" id="GO:0015101">
    <property type="term" value="F:organic cation transmembrane transporter activity"/>
    <property type="evidence" value="ECO:0007669"/>
    <property type="project" value="UniProtKB-ARBA"/>
</dbReference>
<feature type="transmembrane region" description="Helical" evidence="6">
    <location>
        <begin position="460"/>
        <end position="481"/>
    </location>
</feature>
<dbReference type="FunFam" id="1.20.1740.10:FF:000046">
    <property type="entry name" value="Amino-acid permease, putative"/>
    <property type="match status" value="1"/>
</dbReference>
<dbReference type="AlphaFoldDB" id="A0A1E4TXP9"/>
<sequence length="526" mass="57435">MKIDEAIILALGYKQEFKREFSLMTTFAVSFSVLGLLPSIASTMWYSLGYAGNAGLTWGWLVAMIGIQCVANSLAEVSSAFPTSGGLYYATAQLAPPKWAPFLSWCVGWSNWLVQITGAPSVDYGGACMILALKSFSDPSFSATNGQTYLLTMALTTSNAFLSSMPTAWLAKFNTVGSIFNSVFLIIIFLMILGGDNRVSQGYSKFNDNSYAWGITNSTEWPDGVSVIMSFLAVIWTMSGYDSPFHLAEECSNAQLATPRAIVMTSSIGGIMGFVLQLAIAYTIVDVDAAVNDELGQPFVSYLAQCLSTKMVYAATSFTIISSYFMGQACQIAASRVTYAYSRDGCFPFSKYLKRTSSWDIPLNAVWANWFIGQLLLLLIFAGGTAIDAIFSVGAIASFISFTTPVLLKITYSRKTFRPGPWNLGVFSIPCGIIACSFVIMMIPFLLFPEYRGADNVPDSMNWTVVVYFGPMLMAIAWFGISARKWFTGPKTNLSNDMVIDNDESLEVIEINYGPVSSTLVKDPEI</sequence>
<evidence type="ECO:0000256" key="3">
    <source>
        <dbReference type="ARBA" id="ARBA00022692"/>
    </source>
</evidence>
<protein>
    <recommendedName>
        <fullName evidence="9">Amino acid permease/ SLC12A domain-containing protein</fullName>
    </recommendedName>
</protein>
<organism evidence="7 8">
    <name type="scientific">Pachysolen tannophilus NRRL Y-2460</name>
    <dbReference type="NCBI Taxonomy" id="669874"/>
    <lineage>
        <taxon>Eukaryota</taxon>
        <taxon>Fungi</taxon>
        <taxon>Dikarya</taxon>
        <taxon>Ascomycota</taxon>
        <taxon>Saccharomycotina</taxon>
        <taxon>Pichiomycetes</taxon>
        <taxon>Pachysolenaceae</taxon>
        <taxon>Pachysolen</taxon>
    </lineage>
</organism>
<evidence type="ECO:0000313" key="7">
    <source>
        <dbReference type="EMBL" id="ODV96509.1"/>
    </source>
</evidence>
<evidence type="ECO:0000256" key="1">
    <source>
        <dbReference type="ARBA" id="ARBA00004141"/>
    </source>
</evidence>
<dbReference type="InterPro" id="IPR002293">
    <property type="entry name" value="AA/rel_permease1"/>
</dbReference>
<keyword evidence="3 6" id="KW-0812">Transmembrane</keyword>
<feature type="transmembrane region" description="Helical" evidence="6">
    <location>
        <begin position="21"/>
        <end position="46"/>
    </location>
</feature>
<dbReference type="STRING" id="669874.A0A1E4TXP9"/>
<keyword evidence="4 6" id="KW-1133">Transmembrane helix</keyword>
<dbReference type="Pfam" id="PF13520">
    <property type="entry name" value="AA_permease_2"/>
    <property type="match status" value="1"/>
</dbReference>
<evidence type="ECO:0008006" key="9">
    <source>
        <dbReference type="Google" id="ProtNLM"/>
    </source>
</evidence>
<feature type="transmembrane region" description="Helical" evidence="6">
    <location>
        <begin position="261"/>
        <end position="282"/>
    </location>
</feature>
<evidence type="ECO:0000256" key="5">
    <source>
        <dbReference type="ARBA" id="ARBA00023136"/>
    </source>
</evidence>
<dbReference type="PIRSF" id="PIRSF006060">
    <property type="entry name" value="AA_transporter"/>
    <property type="match status" value="1"/>
</dbReference>
<gene>
    <name evidence="7" type="ORF">PACTADRAFT_75621</name>
</gene>
<keyword evidence="5 6" id="KW-0472">Membrane</keyword>
<reference evidence="8" key="1">
    <citation type="submission" date="2016-05" db="EMBL/GenBank/DDBJ databases">
        <title>Comparative genomics of biotechnologically important yeasts.</title>
        <authorList>
            <consortium name="DOE Joint Genome Institute"/>
            <person name="Riley R."/>
            <person name="Haridas S."/>
            <person name="Wolfe K.H."/>
            <person name="Lopes M.R."/>
            <person name="Hittinger C.T."/>
            <person name="Goker M."/>
            <person name="Salamov A."/>
            <person name="Wisecaver J."/>
            <person name="Long T.M."/>
            <person name="Aerts A.L."/>
            <person name="Barry K."/>
            <person name="Choi C."/>
            <person name="Clum A."/>
            <person name="Coughlan A.Y."/>
            <person name="Deshpande S."/>
            <person name="Douglass A.P."/>
            <person name="Hanson S.J."/>
            <person name="Klenk H.-P."/>
            <person name="Labutti K."/>
            <person name="Lapidus A."/>
            <person name="Lindquist E."/>
            <person name="Lipzen A."/>
            <person name="Meier-Kolthoff J.P."/>
            <person name="Ohm R.A."/>
            <person name="Otillar R.P."/>
            <person name="Pangilinan J."/>
            <person name="Peng Y."/>
            <person name="Rokas A."/>
            <person name="Rosa C.A."/>
            <person name="Scheuner C."/>
            <person name="Sibirny A.A."/>
            <person name="Slot J.C."/>
            <person name="Stielow J.B."/>
            <person name="Sun H."/>
            <person name="Kurtzman C.P."/>
            <person name="Blackwell M."/>
            <person name="Grigoriev I.V."/>
            <person name="Jeffries T.W."/>
        </authorList>
    </citation>
    <scope>NUCLEOTIDE SEQUENCE [LARGE SCALE GENOMIC DNA]</scope>
    <source>
        <strain evidence="8">NRRL Y-2460</strain>
    </source>
</reference>
<evidence type="ECO:0000256" key="6">
    <source>
        <dbReference type="SAM" id="Phobius"/>
    </source>
</evidence>
<feature type="transmembrane region" description="Helical" evidence="6">
    <location>
        <begin position="361"/>
        <end position="383"/>
    </location>
</feature>
<evidence type="ECO:0000256" key="2">
    <source>
        <dbReference type="ARBA" id="ARBA00022448"/>
    </source>
</evidence>
<evidence type="ECO:0000256" key="4">
    <source>
        <dbReference type="ARBA" id="ARBA00022989"/>
    </source>
</evidence>
<keyword evidence="2" id="KW-0813">Transport</keyword>
<dbReference type="EMBL" id="KV454013">
    <property type="protein sequence ID" value="ODV96509.1"/>
    <property type="molecule type" value="Genomic_DNA"/>
</dbReference>